<keyword evidence="1" id="KW-1133">Transmembrane helix</keyword>
<evidence type="ECO:0000313" key="3">
    <source>
        <dbReference type="Proteomes" id="UP000037784"/>
    </source>
</evidence>
<organism evidence="2 3">
    <name type="scientific">Ardenticatena maritima</name>
    <dbReference type="NCBI Taxonomy" id="872965"/>
    <lineage>
        <taxon>Bacteria</taxon>
        <taxon>Bacillati</taxon>
        <taxon>Chloroflexota</taxon>
        <taxon>Ardenticatenia</taxon>
        <taxon>Ardenticatenales</taxon>
        <taxon>Ardenticatenaceae</taxon>
        <taxon>Ardenticatena</taxon>
    </lineage>
</organism>
<protein>
    <recommendedName>
        <fullName evidence="4">CcmD family protein</fullName>
    </recommendedName>
</protein>
<keyword evidence="3" id="KW-1185">Reference proteome</keyword>
<evidence type="ECO:0000313" key="2">
    <source>
        <dbReference type="EMBL" id="GAP61614.1"/>
    </source>
</evidence>
<dbReference type="InParanoid" id="A0A0M9UBA2"/>
<evidence type="ECO:0008006" key="4">
    <source>
        <dbReference type="Google" id="ProtNLM"/>
    </source>
</evidence>
<gene>
    <name evidence="2" type="ORF">ARMA_0037</name>
</gene>
<accession>A0A0M9UBA2</accession>
<keyword evidence="1" id="KW-0812">Transmembrane</keyword>
<evidence type="ECO:0000256" key="1">
    <source>
        <dbReference type="SAM" id="Phobius"/>
    </source>
</evidence>
<dbReference type="Proteomes" id="UP000037784">
    <property type="component" value="Unassembled WGS sequence"/>
</dbReference>
<feature type="transmembrane region" description="Helical" evidence="1">
    <location>
        <begin position="6"/>
        <end position="25"/>
    </location>
</feature>
<dbReference type="AlphaFoldDB" id="A0A0M9UBA2"/>
<comment type="caution">
    <text evidence="2">The sequence shown here is derived from an EMBL/GenBank/DDBJ whole genome shotgun (WGS) entry which is preliminary data.</text>
</comment>
<reference evidence="3" key="1">
    <citation type="submission" date="2015-08" db="EMBL/GenBank/DDBJ databases">
        <title>Draft Genome Sequence of a Heterotrophic Facultative Anaerobic Bacterium Ardenticatena maritima Strain 110S.</title>
        <authorList>
            <person name="Kawaichi S."/>
            <person name="Yoshida T."/>
            <person name="Sako Y."/>
            <person name="Nakamura R."/>
        </authorList>
    </citation>
    <scope>NUCLEOTIDE SEQUENCE [LARGE SCALE GENOMIC DNA]</scope>
    <source>
        <strain evidence="3">110S</strain>
    </source>
</reference>
<dbReference type="EMBL" id="BBZA01000003">
    <property type="protein sequence ID" value="GAP61614.1"/>
    <property type="molecule type" value="Genomic_DNA"/>
</dbReference>
<name>A0A0M9UBA2_9CHLR</name>
<keyword evidence="1" id="KW-0472">Membrane</keyword>
<proteinExistence type="predicted"/>
<sequence>MTNAEYLFGGYLAMGLVYLIYWWSLRQRERFVERELDIEREMRSDETALT</sequence>
<dbReference type="RefSeq" id="WP_160316918.1">
    <property type="nucleotide sequence ID" value="NZ_BBZA01000003.1"/>
</dbReference>